<feature type="compositionally biased region" description="Polar residues" evidence="3">
    <location>
        <begin position="947"/>
        <end position="963"/>
    </location>
</feature>
<dbReference type="GO" id="GO:0016301">
    <property type="term" value="F:kinase activity"/>
    <property type="evidence" value="ECO:0007669"/>
    <property type="project" value="UniProtKB-KW"/>
</dbReference>
<dbReference type="CDD" id="cd00082">
    <property type="entry name" value="HisKA"/>
    <property type="match status" value="1"/>
</dbReference>
<reference evidence="6 7" key="1">
    <citation type="submission" date="2020-01" db="EMBL/GenBank/DDBJ databases">
        <title>Draft genome sequence of Aspergillus lentulus IFM 60648.</title>
        <authorList>
            <person name="Takahashi H."/>
            <person name="Yaguchi T."/>
        </authorList>
    </citation>
    <scope>NUCLEOTIDE SEQUENCE [LARGE SCALE GENOMIC DNA]</scope>
    <source>
        <strain evidence="6 7">IFM 60648</strain>
    </source>
</reference>
<dbReference type="SUPFAM" id="SSF55781">
    <property type="entry name" value="GAF domain-like"/>
    <property type="match status" value="1"/>
</dbReference>
<comment type="caution">
    <text evidence="6">The sequence shown here is derived from an EMBL/GenBank/DDBJ whole genome shotgun (WGS) entry which is preliminary data.</text>
</comment>
<proteinExistence type="predicted"/>
<dbReference type="InterPro" id="IPR001789">
    <property type="entry name" value="Sig_transdc_resp-reg_receiver"/>
</dbReference>
<dbReference type="Pfam" id="PF00072">
    <property type="entry name" value="Response_reg"/>
    <property type="match status" value="1"/>
</dbReference>
<evidence type="ECO:0000313" key="7">
    <source>
        <dbReference type="Proteomes" id="UP000465220"/>
    </source>
</evidence>
<keyword evidence="1 2" id="KW-0597">Phosphoprotein</keyword>
<protein>
    <submittedName>
        <fullName evidence="6">Sensor histidine kinase/response regulator</fullName>
    </submittedName>
</protein>
<dbReference type="Pfam" id="PF02518">
    <property type="entry name" value="HATPase_c"/>
    <property type="match status" value="1"/>
</dbReference>
<dbReference type="SUPFAM" id="SSF47384">
    <property type="entry name" value="Homodimeric domain of signal transducing histidine kinase"/>
    <property type="match status" value="1"/>
</dbReference>
<gene>
    <name evidence="6" type="ORF">IFM60648_01420</name>
</gene>
<keyword evidence="6" id="KW-0418">Kinase</keyword>
<evidence type="ECO:0000256" key="1">
    <source>
        <dbReference type="ARBA" id="ARBA00022553"/>
    </source>
</evidence>
<name>A0ABQ0ZUE3_ASPLE</name>
<feature type="domain" description="Response regulatory" evidence="5">
    <location>
        <begin position="972"/>
        <end position="1091"/>
    </location>
</feature>
<evidence type="ECO:0000256" key="3">
    <source>
        <dbReference type="SAM" id="MobiDB-lite"/>
    </source>
</evidence>
<dbReference type="PROSITE" id="PS50109">
    <property type="entry name" value="HIS_KIN"/>
    <property type="match status" value="1"/>
</dbReference>
<dbReference type="EMBL" id="BLKI01000005">
    <property type="protein sequence ID" value="GFF64890.1"/>
    <property type="molecule type" value="Genomic_DNA"/>
</dbReference>
<dbReference type="InterPro" id="IPR036890">
    <property type="entry name" value="HATPase_C_sf"/>
</dbReference>
<dbReference type="PANTHER" id="PTHR43719">
    <property type="entry name" value="TWO-COMPONENT HISTIDINE KINASE"/>
    <property type="match status" value="1"/>
</dbReference>
<sequence>MDKAMALRKRELQLYDVNLPLKPESSNLTSSSSFLAQLTALQLSAPRAVISLCDCKSQYVVAETPASDRLRNQGERICDKTTPCDYAMSAFVEGDRIFFVVFDLAQDSRFGRYRSTFPNDRFYVAVPIRTPTGVVIGSIGVYGDTPRDKVDDEHLRLLQDRAGTVMDYLATLRTMREGCHGERMIKALGVFMEGKSSTGDRPAATCSPHEKQSPDSDASSTRPDPVTSIHLANSQKMLDIPPSHIPQIELGMPLRDRLTPYRSRSPAREVQEGSGIPKDTCRVLHRACDLIRNALDVDGVIFLDISPFNHERHGISSDISSNPRSRSRDVAGHERSTSQMLAYSFSEDHNQTIDVPTSLLRDLVLRYARGGIFHSNDRFTPLGNENHSDSIAFSSPVEGIIGDDMRKLSHVFSGSNSVAFFPLWDFHRTRWFAGCFTWTKDPRRVFTASQDLTYLAAFNNSIMAEISRLDLRAADREKADFISSVSHEWRSPLHGILNMLDILKETTLNTSQQYLLDVTTNCAKTLADTVNHVLDYGKINSLIGPTRHDREHLGASQRDSPFHAPALINQVNMATLVEEVAEALLASQDYLGPNAEALFSAAEQTVDRPFRESNIPNTIPRAIFAIVDVEWRASWECSVSAGAWRRIILNLFGNALKFTPSGFVQLKLRREDTLKVGSEDQHPAILIQISDSGRGISPDFSSNLYTPFQQEDSLSTGLGVGLNIVYRIVDSLHGLIDLRSEPDHGTVVSVLLPVTMAQPSSPLPVSYAGLREKLAGKTVSLFRDSSKYGDLNVDPEVFSAILTSMEEMITQWFGVHVLTPNEQEDEHADIIIVTEHEYDYASANKSTALYGRHFSPRKHPATSFPVIVLCKLAHSWFKKPLDPREQVVFLQQPISPRTLAKALMSCLEQSTASSDAEDEVLKEEPPTPSNCTSQHRAESDEWKSAGYSKTGTRDTQMQTSPSNCNHLKQHCKVLLVEDNNLNLKILETAMKRAGFVYRSAVNGLEAVQKVESETFDAIIMDLSMPVMNGVLATRKIREYERRKSMPPVTIIALTAVDTPAMKKDAMNSGIDYFLTKPANMNQLKEILSTQAA</sequence>
<dbReference type="SMART" id="SM00387">
    <property type="entry name" value="HATPase_c"/>
    <property type="match status" value="1"/>
</dbReference>
<feature type="modified residue" description="4-aspartylphosphate" evidence="2">
    <location>
        <position position="1021"/>
    </location>
</feature>
<dbReference type="InterPro" id="IPR050956">
    <property type="entry name" value="2C_system_His_kinase"/>
</dbReference>
<organism evidence="6 7">
    <name type="scientific">Aspergillus lentulus</name>
    <dbReference type="NCBI Taxonomy" id="293939"/>
    <lineage>
        <taxon>Eukaryota</taxon>
        <taxon>Fungi</taxon>
        <taxon>Dikarya</taxon>
        <taxon>Ascomycota</taxon>
        <taxon>Pezizomycotina</taxon>
        <taxon>Eurotiomycetes</taxon>
        <taxon>Eurotiomycetidae</taxon>
        <taxon>Eurotiales</taxon>
        <taxon>Aspergillaceae</taxon>
        <taxon>Aspergillus</taxon>
        <taxon>Aspergillus subgen. Fumigati</taxon>
    </lineage>
</organism>
<keyword evidence="6" id="KW-0808">Transferase</keyword>
<feature type="region of interest" description="Disordered" evidence="3">
    <location>
        <begin position="196"/>
        <end position="227"/>
    </location>
</feature>
<evidence type="ECO:0000313" key="6">
    <source>
        <dbReference type="EMBL" id="GFF64890.1"/>
    </source>
</evidence>
<accession>A0ABQ0ZUE3</accession>
<feature type="region of interest" description="Disordered" evidence="3">
    <location>
        <begin position="313"/>
        <end position="333"/>
    </location>
</feature>
<dbReference type="InterPro" id="IPR003661">
    <property type="entry name" value="HisK_dim/P_dom"/>
</dbReference>
<dbReference type="CDD" id="cd17546">
    <property type="entry name" value="REC_hyHK_CKI1_RcsC-like"/>
    <property type="match status" value="1"/>
</dbReference>
<evidence type="ECO:0000259" key="5">
    <source>
        <dbReference type="PROSITE" id="PS50110"/>
    </source>
</evidence>
<dbReference type="SUPFAM" id="SSF55874">
    <property type="entry name" value="ATPase domain of HSP90 chaperone/DNA topoisomerase II/histidine kinase"/>
    <property type="match status" value="1"/>
</dbReference>
<dbReference type="PROSITE" id="PS50110">
    <property type="entry name" value="RESPONSE_REGULATORY"/>
    <property type="match status" value="1"/>
</dbReference>
<dbReference type="InterPro" id="IPR004358">
    <property type="entry name" value="Sig_transdc_His_kin-like_C"/>
</dbReference>
<dbReference type="SUPFAM" id="SSF52172">
    <property type="entry name" value="CheY-like"/>
    <property type="match status" value="1"/>
</dbReference>
<dbReference type="PRINTS" id="PR00344">
    <property type="entry name" value="BCTRLSENSOR"/>
</dbReference>
<feature type="domain" description="Histidine kinase" evidence="4">
    <location>
        <begin position="484"/>
        <end position="756"/>
    </location>
</feature>
<dbReference type="PANTHER" id="PTHR43719:SF11">
    <property type="entry name" value="HISTIDINE KINASE_RESPONSE REGULATOR, PUTATIVE-RELATED"/>
    <property type="match status" value="1"/>
</dbReference>
<dbReference type="InterPro" id="IPR005467">
    <property type="entry name" value="His_kinase_dom"/>
</dbReference>
<keyword evidence="7" id="KW-1185">Reference proteome</keyword>
<dbReference type="SMART" id="SM00388">
    <property type="entry name" value="HisKA"/>
    <property type="match status" value="1"/>
</dbReference>
<dbReference type="InterPro" id="IPR011006">
    <property type="entry name" value="CheY-like_superfamily"/>
</dbReference>
<dbReference type="InterPro" id="IPR003594">
    <property type="entry name" value="HATPase_dom"/>
</dbReference>
<dbReference type="SMART" id="SM00448">
    <property type="entry name" value="REC"/>
    <property type="match status" value="1"/>
</dbReference>
<dbReference type="InterPro" id="IPR036097">
    <property type="entry name" value="HisK_dim/P_sf"/>
</dbReference>
<dbReference type="Gene3D" id="3.30.565.10">
    <property type="entry name" value="Histidine kinase-like ATPase, C-terminal domain"/>
    <property type="match status" value="1"/>
</dbReference>
<feature type="region of interest" description="Disordered" evidence="3">
    <location>
        <begin position="914"/>
        <end position="963"/>
    </location>
</feature>
<dbReference type="Proteomes" id="UP000465220">
    <property type="component" value="Unassembled WGS sequence"/>
</dbReference>
<evidence type="ECO:0000259" key="4">
    <source>
        <dbReference type="PROSITE" id="PS50109"/>
    </source>
</evidence>
<dbReference type="Gene3D" id="1.10.287.130">
    <property type="match status" value="1"/>
</dbReference>
<evidence type="ECO:0000256" key="2">
    <source>
        <dbReference type="PROSITE-ProRule" id="PRU00169"/>
    </source>
</evidence>
<dbReference type="Gene3D" id="3.40.50.2300">
    <property type="match status" value="1"/>
</dbReference>
<dbReference type="Pfam" id="PF00512">
    <property type="entry name" value="HisKA"/>
    <property type="match status" value="1"/>
</dbReference>